<evidence type="ECO:0000259" key="3">
    <source>
        <dbReference type="Pfam" id="PF02018"/>
    </source>
</evidence>
<evidence type="ECO:0000313" key="5">
    <source>
        <dbReference type="Proteomes" id="UP001589619"/>
    </source>
</evidence>
<dbReference type="InterPro" id="IPR003305">
    <property type="entry name" value="CenC_carb-bd"/>
</dbReference>
<comment type="caution">
    <text evidence="4">The sequence shown here is derived from an EMBL/GenBank/DDBJ whole genome shotgun (WGS) entry which is preliminary data.</text>
</comment>
<keyword evidence="5" id="KW-1185">Reference proteome</keyword>
<dbReference type="Gene3D" id="3.20.20.80">
    <property type="entry name" value="Glycosidases"/>
    <property type="match status" value="2"/>
</dbReference>
<evidence type="ECO:0000256" key="1">
    <source>
        <dbReference type="ARBA" id="ARBA00022801"/>
    </source>
</evidence>
<dbReference type="EMBL" id="JBHMAG010000009">
    <property type="protein sequence ID" value="MFB9752285.1"/>
    <property type="molecule type" value="Genomic_DNA"/>
</dbReference>
<dbReference type="InterPro" id="IPR008979">
    <property type="entry name" value="Galactose-bd-like_sf"/>
</dbReference>
<name>A0ABV5VVX2_9BACL</name>
<accession>A0ABV5VVX2</accession>
<dbReference type="RefSeq" id="WP_344911220.1">
    <property type="nucleotide sequence ID" value="NZ_BAAAYO010000010.1"/>
</dbReference>
<gene>
    <name evidence="4" type="ORF">ACFFNY_12025</name>
</gene>
<reference evidence="4 5" key="1">
    <citation type="submission" date="2024-09" db="EMBL/GenBank/DDBJ databases">
        <authorList>
            <person name="Sun Q."/>
            <person name="Mori K."/>
        </authorList>
    </citation>
    <scope>NUCLEOTIDE SEQUENCE [LARGE SCALE GENOMIC DNA]</scope>
    <source>
        <strain evidence="4 5">JCM 12520</strain>
    </source>
</reference>
<keyword evidence="1" id="KW-0378">Hydrolase</keyword>
<feature type="chain" id="PRO_5047498883" evidence="2">
    <location>
        <begin position="31"/>
        <end position="1270"/>
    </location>
</feature>
<keyword evidence="2" id="KW-0732">Signal</keyword>
<sequence length="1270" mass="138525">MRLVHKGLSRWTAMLLILALVLQSATLVGAAGSQEGRQSDGVTGAVYDAVYGTEPVSLVLNGGFEEEANGIPLHWKAMNDNWNGGIARSAAAAYAGQYGISIQTATTNNPWVVQIVPVEEGVTYELSSFIKATGVTQSAGYKVEYYKGYQNTGENWINASGYSLDASRLTGDWQAYKEETTAPRGARYAYMYLRLYGTGTVFFDEVSMRMSKPKPSMTFALDHQFYYTDWTEGHVRLDLQKTADAEGPWTADIRIADKETQAVVFQSMGIAAAPHLDIPFLLSLLNVRKPYEVEATLRNGSGQIVEQERKEVYRWERPVALPQNGPILVDGEPFYPIIMYHVDIGDFARVKEIGVNTVQGKVTTSEAVLQNTLDAAQLYGLKVIVPLYPNMKVKENADLLARLVNRFKTHPAVLAWMIMDEPTPNGIPLTELLDAYRSVRTLDPLHATYMVEISAEDYDIAAKATDVFVIDHYPLPRSPIATLTEHVQAAERAVGHGKPIWSLLQAFRVPGTVWSYLPTIEEIRNMAYQGVLSGATGLGYYSLRDPGWNLATSELWSGLVDFREELELISTLVTDSEKIDGVLGTSTQWGLWRHGDERYVVALNLTKEPRTLSVPLDGSGYGYERIFGSPPVSGGSTGEELELTLGAEQTVVFRLTPFTTAADRSLSVMEEASGQIFENDWRLQTSEIVSLLEQLEQKLALDDTGAAVWNALLAREKLRLLNEWVREQVDATLEGKRDLLLDRIAVANETLHGMAATLAETELQVTAQPVVADDSVTVSVYVRNQADAAFANMVVTVEQESGFAVENVGTLAAGDSVSFAKTFAVADEAAGPWSLRMKASFVYKGIPVTLVQSRTYEGKPRIQMKVGPDLLNIKQPGAYPFTLELSNGSGASVPVELTVQSPGAGGLAVSLNASSAILAARGVMTVQGTVYADASVEEGNYSIALHAGSGGAYEASAALLVQVDDNKVVNGSFEPHPKLGSLEGWSLRSSGVWDFRTYRSGSYAVRLSPDAANANNRINTSGYAIDVTPGETYLLQGWMKNASTAGTVVFGVREVNASGGTVRQNFATAAKASDWRRYEVAFTAQPATVKVEIVFLMDVYANGDAWLDDVYMQKQRNRVRNGDFEAPDASGVKPDGWALRSADAAWVHDVSHRGNSSVRLQPNSQNAMIRVNTTIYPIIVSPGDAFTLKGWIKNESSAGSVAFGVREINASGSTVRQNFVEAAKQSDWSPYEVTFTTQPATVKLEIVFQMDTAANGMAWLDDVFMSNLGN</sequence>
<feature type="domain" description="CBM-cenC" evidence="3">
    <location>
        <begin position="1118"/>
        <end position="1251"/>
    </location>
</feature>
<dbReference type="SUPFAM" id="SSF51445">
    <property type="entry name" value="(Trans)glycosidases"/>
    <property type="match status" value="1"/>
</dbReference>
<proteinExistence type="predicted"/>
<feature type="signal peptide" evidence="2">
    <location>
        <begin position="1"/>
        <end position="30"/>
    </location>
</feature>
<dbReference type="SUPFAM" id="SSF49785">
    <property type="entry name" value="Galactose-binding domain-like"/>
    <property type="match status" value="3"/>
</dbReference>
<dbReference type="Gene3D" id="2.60.120.260">
    <property type="entry name" value="Galactose-binding domain-like"/>
    <property type="match status" value="3"/>
</dbReference>
<feature type="domain" description="CBM-cenC" evidence="3">
    <location>
        <begin position="57"/>
        <end position="193"/>
    </location>
</feature>
<dbReference type="InterPro" id="IPR017853">
    <property type="entry name" value="GH"/>
</dbReference>
<dbReference type="Proteomes" id="UP001589619">
    <property type="component" value="Unassembled WGS sequence"/>
</dbReference>
<organism evidence="4 5">
    <name type="scientific">Paenibacillus hodogayensis</name>
    <dbReference type="NCBI Taxonomy" id="279208"/>
    <lineage>
        <taxon>Bacteria</taxon>
        <taxon>Bacillati</taxon>
        <taxon>Bacillota</taxon>
        <taxon>Bacilli</taxon>
        <taxon>Bacillales</taxon>
        <taxon>Paenibacillaceae</taxon>
        <taxon>Paenibacillus</taxon>
    </lineage>
</organism>
<evidence type="ECO:0000313" key="4">
    <source>
        <dbReference type="EMBL" id="MFB9752285.1"/>
    </source>
</evidence>
<feature type="domain" description="CBM-cenC" evidence="3">
    <location>
        <begin position="966"/>
        <end position="1097"/>
    </location>
</feature>
<evidence type="ECO:0000256" key="2">
    <source>
        <dbReference type="SAM" id="SignalP"/>
    </source>
</evidence>
<dbReference type="Pfam" id="PF02018">
    <property type="entry name" value="CBM_4_9"/>
    <property type="match status" value="3"/>
</dbReference>
<protein>
    <submittedName>
        <fullName evidence="4">Carbohydrate binding domain-containing protein</fullName>
    </submittedName>
</protein>